<keyword evidence="1" id="KW-0472">Membrane</keyword>
<protein>
    <submittedName>
        <fullName evidence="2">Uncharacterized protein</fullName>
    </submittedName>
</protein>
<keyword evidence="1" id="KW-1133">Transmembrane helix</keyword>
<dbReference type="OrthoDB" id="7192341at2"/>
<dbReference type="EMBL" id="APMP01000001">
    <property type="protein sequence ID" value="ENZ83540.1"/>
    <property type="molecule type" value="Genomic_DNA"/>
</dbReference>
<feature type="transmembrane region" description="Helical" evidence="1">
    <location>
        <begin position="63"/>
        <end position="86"/>
    </location>
</feature>
<evidence type="ECO:0000313" key="2">
    <source>
        <dbReference type="EMBL" id="ENZ83540.1"/>
    </source>
</evidence>
<evidence type="ECO:0000313" key="3">
    <source>
        <dbReference type="Proteomes" id="UP000013063"/>
    </source>
</evidence>
<sequence>MTLDDQLSAFLGEEPQQGRAEVFTAEVMKAVERRVFLDRLAAMAAGAVVLALVLWAVSPALNLMVRAIAPSLAPVCGGLVFVAAIIMTGGPQVWRRLSIG</sequence>
<dbReference type="PATRIC" id="fig|1292034.3.peg.42"/>
<evidence type="ECO:0000256" key="1">
    <source>
        <dbReference type="SAM" id="Phobius"/>
    </source>
</evidence>
<keyword evidence="1" id="KW-0812">Transmembrane</keyword>
<comment type="caution">
    <text evidence="2">The sequence shown here is derived from an EMBL/GenBank/DDBJ whole genome shotgun (WGS) entry which is preliminary data.</text>
</comment>
<dbReference type="AlphaFoldDB" id="R0D563"/>
<dbReference type="STRING" id="1292034.OR37_00041"/>
<reference evidence="2 3" key="1">
    <citation type="journal article" date="2013" name="Genome Announc.">
        <title>Draft Genome Sequence for Caulobacter sp. Strain OR37, a Bacterium Tolerant to Heavy Metals.</title>
        <authorList>
            <person name="Utturkar S.M."/>
            <person name="Bollmann A."/>
            <person name="Brzoska R.M."/>
            <person name="Klingeman D.M."/>
            <person name="Epstein S.E."/>
            <person name="Palumbo A.V."/>
            <person name="Brown S.D."/>
        </authorList>
    </citation>
    <scope>NUCLEOTIDE SEQUENCE [LARGE SCALE GENOMIC DNA]</scope>
    <source>
        <strain evidence="2 3">OR37</strain>
    </source>
</reference>
<feature type="transmembrane region" description="Helical" evidence="1">
    <location>
        <begin position="36"/>
        <end position="57"/>
    </location>
</feature>
<keyword evidence="3" id="KW-1185">Reference proteome</keyword>
<dbReference type="Proteomes" id="UP000013063">
    <property type="component" value="Unassembled WGS sequence"/>
</dbReference>
<proteinExistence type="predicted"/>
<gene>
    <name evidence="2" type="ORF">OR37_00041</name>
</gene>
<name>R0D563_CAUVI</name>
<dbReference type="RefSeq" id="WP_004615063.1">
    <property type="nucleotide sequence ID" value="NZ_APMP01000001.1"/>
</dbReference>
<organism evidence="2 3">
    <name type="scientific">Caulobacter vibrioides OR37</name>
    <dbReference type="NCBI Taxonomy" id="1292034"/>
    <lineage>
        <taxon>Bacteria</taxon>
        <taxon>Pseudomonadati</taxon>
        <taxon>Pseudomonadota</taxon>
        <taxon>Alphaproteobacteria</taxon>
        <taxon>Caulobacterales</taxon>
        <taxon>Caulobacteraceae</taxon>
        <taxon>Caulobacter</taxon>
    </lineage>
</organism>
<accession>R0D563</accession>